<evidence type="ECO:0000256" key="10">
    <source>
        <dbReference type="PIRSR" id="PIRSR000099-1"/>
    </source>
</evidence>
<evidence type="ECO:0000256" key="4">
    <source>
        <dbReference type="ARBA" id="ARBA00022723"/>
    </source>
</evidence>
<dbReference type="GO" id="GO:0008270">
    <property type="term" value="F:zinc ion binding"/>
    <property type="evidence" value="ECO:0007669"/>
    <property type="project" value="UniProtKB-UniRule"/>
</dbReference>
<dbReference type="FunFam" id="3.40.50.1980:FF:000026">
    <property type="entry name" value="Histidinol dehydrogenase"/>
    <property type="match status" value="1"/>
</dbReference>
<evidence type="ECO:0000256" key="3">
    <source>
        <dbReference type="ARBA" id="ARBA00012965"/>
    </source>
</evidence>
<comment type="function">
    <text evidence="1 8">Catalyzes the sequential NAD-dependent oxidations of L-histidinol to L-histidinaldehyde and then to L-histidine.</text>
</comment>
<name>V7I3Q0_9CLOT</name>
<dbReference type="InterPro" id="IPR012131">
    <property type="entry name" value="Hstdl_DH"/>
</dbReference>
<feature type="binding site" evidence="8 12">
    <location>
        <position position="391"/>
    </location>
    <ligand>
        <name>substrate</name>
    </ligand>
</feature>
<dbReference type="Pfam" id="PF00815">
    <property type="entry name" value="Histidinol_dh"/>
    <property type="match status" value="1"/>
</dbReference>
<evidence type="ECO:0000256" key="12">
    <source>
        <dbReference type="PIRSR" id="PIRSR000099-3"/>
    </source>
</evidence>
<dbReference type="InterPro" id="IPR001692">
    <property type="entry name" value="Histidinol_DH_CS"/>
</dbReference>
<proteinExistence type="inferred from homology"/>
<dbReference type="GO" id="GO:0000105">
    <property type="term" value="P:L-histidine biosynthetic process"/>
    <property type="evidence" value="ECO:0007669"/>
    <property type="project" value="UniProtKB-UniRule"/>
</dbReference>
<keyword evidence="6 8" id="KW-0560">Oxidoreductase</keyword>
<keyword evidence="16" id="KW-1185">Reference proteome</keyword>
<dbReference type="NCBIfam" id="TIGR00069">
    <property type="entry name" value="hisD"/>
    <property type="match status" value="1"/>
</dbReference>
<feature type="active site" description="Proton acceptor" evidence="8 10">
    <location>
        <position position="299"/>
    </location>
</feature>
<evidence type="ECO:0000256" key="5">
    <source>
        <dbReference type="ARBA" id="ARBA00022833"/>
    </source>
</evidence>
<evidence type="ECO:0000256" key="9">
    <source>
        <dbReference type="PIRNR" id="PIRNR000099"/>
    </source>
</evidence>
<keyword evidence="5 8" id="KW-0862">Zinc</keyword>
<feature type="binding site" evidence="8 12">
    <location>
        <position position="332"/>
    </location>
    <ligand>
        <name>substrate</name>
    </ligand>
</feature>
<evidence type="ECO:0000256" key="7">
    <source>
        <dbReference type="ARBA" id="ARBA00049489"/>
    </source>
</evidence>
<feature type="binding site" evidence="8 11">
    <location>
        <position position="101"/>
    </location>
    <ligand>
        <name>NAD(+)</name>
        <dbReference type="ChEBI" id="CHEBI:57540"/>
    </ligand>
</feature>
<dbReference type="PROSITE" id="PS00611">
    <property type="entry name" value="HISOL_DEHYDROGENASE"/>
    <property type="match status" value="1"/>
</dbReference>
<comment type="cofactor">
    <cofactor evidence="8 13">
        <name>Zn(2+)</name>
        <dbReference type="ChEBI" id="CHEBI:29105"/>
    </cofactor>
    <text evidence="8 13">Binds 1 zinc ion per subunit.</text>
</comment>
<dbReference type="FunFam" id="3.40.50.1980:FF:000001">
    <property type="entry name" value="Histidinol dehydrogenase"/>
    <property type="match status" value="1"/>
</dbReference>
<evidence type="ECO:0000313" key="15">
    <source>
        <dbReference type="EMBL" id="ETA79592.1"/>
    </source>
</evidence>
<dbReference type="PANTHER" id="PTHR21256:SF2">
    <property type="entry name" value="HISTIDINE BIOSYNTHESIS TRIFUNCTIONAL PROTEIN"/>
    <property type="match status" value="1"/>
</dbReference>
<dbReference type="EMBL" id="AXUN02000205">
    <property type="protein sequence ID" value="ETA79592.1"/>
    <property type="molecule type" value="Genomic_DNA"/>
</dbReference>
<feature type="binding site" evidence="8 13">
    <location>
        <position position="332"/>
    </location>
    <ligand>
        <name>Zn(2+)</name>
        <dbReference type="ChEBI" id="CHEBI:29105"/>
    </ligand>
</feature>
<dbReference type="PRINTS" id="PR00083">
    <property type="entry name" value="HOLDHDRGNASE"/>
</dbReference>
<dbReference type="Gene3D" id="3.40.50.1980">
    <property type="entry name" value="Nitrogenase molybdenum iron protein domain"/>
    <property type="match status" value="2"/>
</dbReference>
<feature type="binding site" evidence="8 11">
    <location>
        <position position="185"/>
    </location>
    <ligand>
        <name>NAD(+)</name>
        <dbReference type="ChEBI" id="CHEBI:57540"/>
    </ligand>
</feature>
<dbReference type="GO" id="GO:0004399">
    <property type="term" value="F:histidinol dehydrogenase activity"/>
    <property type="evidence" value="ECO:0007669"/>
    <property type="project" value="UniProtKB-UniRule"/>
</dbReference>
<organism evidence="15 16">
    <name type="scientific">Youngiibacter fragilis 232.1</name>
    <dbReference type="NCBI Taxonomy" id="994573"/>
    <lineage>
        <taxon>Bacteria</taxon>
        <taxon>Bacillati</taxon>
        <taxon>Bacillota</taxon>
        <taxon>Clostridia</taxon>
        <taxon>Eubacteriales</taxon>
        <taxon>Clostridiaceae</taxon>
        <taxon>Youngiibacter</taxon>
    </lineage>
</organism>
<dbReference type="EC" id="1.1.1.23" evidence="3 8"/>
<dbReference type="SUPFAM" id="SSF53720">
    <property type="entry name" value="ALDH-like"/>
    <property type="match status" value="1"/>
</dbReference>
<dbReference type="eggNOG" id="COG0141">
    <property type="taxonomic scope" value="Bacteria"/>
</dbReference>
<evidence type="ECO:0000313" key="16">
    <source>
        <dbReference type="Proteomes" id="UP000017747"/>
    </source>
</evidence>
<dbReference type="STRING" id="994573.T472_0216380"/>
<dbReference type="UniPathway" id="UPA00031">
    <property type="reaction ID" value="UER00014"/>
</dbReference>
<evidence type="ECO:0000256" key="14">
    <source>
        <dbReference type="RuleBase" id="RU004175"/>
    </source>
</evidence>
<evidence type="ECO:0000256" key="8">
    <source>
        <dbReference type="HAMAP-Rule" id="MF_01024"/>
    </source>
</evidence>
<feature type="binding site" evidence="8 13">
    <location>
        <position position="391"/>
    </location>
    <ligand>
        <name>Zn(2+)</name>
        <dbReference type="ChEBI" id="CHEBI:29105"/>
    </ligand>
</feature>
<feature type="binding site" evidence="8 13">
    <location>
        <position position="233"/>
    </location>
    <ligand>
        <name>Zn(2+)</name>
        <dbReference type="ChEBI" id="CHEBI:29105"/>
    </ligand>
</feature>
<feature type="binding site" evidence="8 12">
    <location>
        <position position="299"/>
    </location>
    <ligand>
        <name>substrate</name>
    </ligand>
</feature>
<dbReference type="CDD" id="cd06572">
    <property type="entry name" value="Histidinol_dh"/>
    <property type="match status" value="1"/>
</dbReference>
<keyword evidence="4 8" id="KW-0479">Metal-binding</keyword>
<evidence type="ECO:0000256" key="11">
    <source>
        <dbReference type="PIRSR" id="PIRSR000099-2"/>
    </source>
</evidence>
<sequence length="403" mass="43450">MDTLDFSKAASVMDIIREVREKGDAALRSYSLKFDGVETSELEVPASEMENAWNGLDEELKAALLLSKGNIEKYQKTIMWKQMEKSELYQKVHALRRVGIYVPGGKASYPSTVLMTAVLARVAGVEEIVVVTPPQKDGINRATLAACYISGVDRVFQTGGAQAVAALAYGTETIPRVDKIVGPGNQYVALAKKLVYGDVGIDSIAGPSEIVIVADHTANKEWVALDILAQAEHDEMARTFLISSDEKVLSDIEEELMKQKLLQPRINVIEESLANNHYAILTSDRAESIGIVNLIAGEHVSIQTADAEDYVDNVRTAGAIFIGEYSPEAIGDYSAGPSHVLPTSGNARFASGLSVNDFLRTNSVIALSRGTFMECAATAVAIANEESLAAHRDSVSKRMGGRA</sequence>
<gene>
    <name evidence="8" type="primary">hisD</name>
    <name evidence="15" type="ORF">T472_0216380</name>
</gene>
<keyword evidence="8" id="KW-0028">Amino-acid biosynthesis</keyword>
<dbReference type="Gene3D" id="1.20.5.1300">
    <property type="match status" value="1"/>
</dbReference>
<dbReference type="Proteomes" id="UP000017747">
    <property type="component" value="Unassembled WGS sequence"/>
</dbReference>
<keyword evidence="8" id="KW-0368">Histidine biosynthesis</keyword>
<feature type="binding site" evidence="8 12">
    <location>
        <position position="233"/>
    </location>
    <ligand>
        <name>substrate</name>
    </ligand>
</feature>
<protein>
    <recommendedName>
        <fullName evidence="3 8">Histidinol dehydrogenase</fullName>
        <shortName evidence="8">HDH</shortName>
        <ecNumber evidence="3 8">1.1.1.23</ecNumber>
    </recommendedName>
</protein>
<feature type="active site" description="Proton acceptor" evidence="8 10">
    <location>
        <position position="298"/>
    </location>
</feature>
<reference evidence="15 16" key="1">
    <citation type="journal article" date="2014" name="Genome Announc.">
        <title>Genome Sequence of Youngiibacter fragilis, the Type Strain of the Genus Youngiibacter.</title>
        <authorList>
            <person name="Wawrik C.B."/>
            <person name="Callaghan A.V."/>
            <person name="Stamps B.W."/>
            <person name="Wawrik B."/>
        </authorList>
    </citation>
    <scope>NUCLEOTIDE SEQUENCE [LARGE SCALE GENOMIC DNA]</scope>
    <source>
        <strain evidence="15 16">232.1</strain>
    </source>
</reference>
<keyword evidence="8 11" id="KW-0520">NAD</keyword>
<dbReference type="PANTHER" id="PTHR21256">
    <property type="entry name" value="HISTIDINOL DEHYDROGENASE HDH"/>
    <property type="match status" value="1"/>
</dbReference>
<comment type="similarity">
    <text evidence="2 8 9 14">Belongs to the histidinol dehydrogenase family.</text>
</comment>
<evidence type="ECO:0000256" key="2">
    <source>
        <dbReference type="ARBA" id="ARBA00010178"/>
    </source>
</evidence>
<evidence type="ECO:0000256" key="6">
    <source>
        <dbReference type="ARBA" id="ARBA00023002"/>
    </source>
</evidence>
<dbReference type="AlphaFoldDB" id="V7I3Q0"/>
<dbReference type="HAMAP" id="MF_01024">
    <property type="entry name" value="HisD"/>
    <property type="match status" value="1"/>
</dbReference>
<dbReference type="InterPro" id="IPR016161">
    <property type="entry name" value="Ald_DH/histidinol_DH"/>
</dbReference>
<feature type="binding site" evidence="8 12">
    <location>
        <position position="208"/>
    </location>
    <ligand>
        <name>substrate</name>
    </ligand>
</feature>
<evidence type="ECO:0000256" key="13">
    <source>
        <dbReference type="PIRSR" id="PIRSR000099-4"/>
    </source>
</evidence>
<feature type="binding site" evidence="8 11">
    <location>
        <position position="162"/>
    </location>
    <ligand>
        <name>NAD(+)</name>
        <dbReference type="ChEBI" id="CHEBI:57540"/>
    </ligand>
</feature>
<dbReference type="InterPro" id="IPR022695">
    <property type="entry name" value="Histidinol_DH_monofunct"/>
</dbReference>
<comment type="pathway">
    <text evidence="8">Amino-acid biosynthesis; L-histidine biosynthesis; L-histidine from 5-phospho-alpha-D-ribose 1-diphosphate: step 9/9.</text>
</comment>
<feature type="binding site" evidence="8 13">
    <location>
        <position position="230"/>
    </location>
    <ligand>
        <name>Zn(2+)</name>
        <dbReference type="ChEBI" id="CHEBI:29105"/>
    </ligand>
</feature>
<feature type="binding site" evidence="8 12">
    <location>
        <position position="386"/>
    </location>
    <ligand>
        <name>substrate</name>
    </ligand>
</feature>
<feature type="binding site" evidence="8 12">
    <location>
        <position position="230"/>
    </location>
    <ligand>
        <name>substrate</name>
    </ligand>
</feature>
<comment type="caution">
    <text evidence="15">The sequence shown here is derived from an EMBL/GenBank/DDBJ whole genome shotgun (WGS) entry which is preliminary data.</text>
</comment>
<dbReference type="PIRSF" id="PIRSF000099">
    <property type="entry name" value="Histidinol_dh"/>
    <property type="match status" value="1"/>
</dbReference>
<dbReference type="PATRIC" id="fig|994573.3.peg.3097"/>
<dbReference type="GO" id="GO:0051287">
    <property type="term" value="F:NAD binding"/>
    <property type="evidence" value="ECO:0007669"/>
    <property type="project" value="InterPro"/>
</dbReference>
<comment type="catalytic activity">
    <reaction evidence="7 8">
        <text>L-histidinol + 2 NAD(+) + H2O = L-histidine + 2 NADH + 3 H(+)</text>
        <dbReference type="Rhea" id="RHEA:20641"/>
        <dbReference type="ChEBI" id="CHEBI:15377"/>
        <dbReference type="ChEBI" id="CHEBI:15378"/>
        <dbReference type="ChEBI" id="CHEBI:57540"/>
        <dbReference type="ChEBI" id="CHEBI:57595"/>
        <dbReference type="ChEBI" id="CHEBI:57699"/>
        <dbReference type="ChEBI" id="CHEBI:57945"/>
        <dbReference type="EC" id="1.1.1.23"/>
    </reaction>
</comment>
<evidence type="ECO:0000256" key="1">
    <source>
        <dbReference type="ARBA" id="ARBA00003850"/>
    </source>
</evidence>
<dbReference type="GO" id="GO:0005829">
    <property type="term" value="C:cytosol"/>
    <property type="evidence" value="ECO:0007669"/>
    <property type="project" value="TreeGrafter"/>
</dbReference>
<accession>V7I3Q0</accession>